<keyword evidence="2" id="KW-1185">Reference proteome</keyword>
<sequence>MNIKYILFSLILALVITSCSGDLDILKEGGGDSDVSVSLQLDYADFESKSTTRTNTTDNKELYLFLFDEDGLWITYRKQDYTPSASLSFSLPSSVQKRIIHLALVEKGSLDALFNLESSSDNEGKDEGEVITHINGEQAMYWQRIVVPSLKPNTHLGTIQLLRNQARISILNETSTFERFEILGFSIHNAPQKGTLAPFDGQKKLFTQDVITESYPLELQSFAPMDKNGVLAVSADEVEFTPAHQAFDLFERHRSTAENNLYVILKVSFQGQECYYKLGFHDSKALTRLDIHRNTHYSIKIKAVSQKGYSDLQEAVNNAPAENASLSVLLDEYPKITDGYTSLKVDRTFYIYNEPNNDFWVDYTFSSNGDSFPYTEKDIEITLIQNQGEEVLNPTTFYYNVLLSKEEKKITGTIRAKSYWILPDLKTHIGEVRIKAGDLMRTIKIEFGHKRVLDARLISYGDKSDDEVVIQLNIPKEEIVSEAIFPIKFLIESKYLYPNTDAGKNSNLVIQGLENGLYVYQFMVKEAGEHNIYFKRTLSNKSELVSVYSDYYQLKELQVSASNSTPIYSARGNIYYKEADNKPLPMSAKVVVSPSYVPRSLLVYENGKYRFQFEKKKADSSEYVSISSRLTDGTSYKKEVYYSSLLQNRDIILEPYLISTVGDVYYLRGNNYSILDMRYYHIEADGHPEIKFIRHRESAYVNNIEIRIPSNIPDNTLLRLRNSYNNQVLMITAGELKKGGSIAFRNR</sequence>
<name>F3ZR21_9BACE</name>
<dbReference type="Proteomes" id="UP000018439">
    <property type="component" value="Chromosome"/>
</dbReference>
<accession>F3ZR21</accession>
<reference evidence="1 2" key="1">
    <citation type="journal article" date="2011" name="Stand. Genomic Sci.">
        <title>Non-contiguous finished genome sequence of Bacteroides coprosuis type strain (PC139).</title>
        <authorList>
            <person name="Land M."/>
            <person name="Held B."/>
            <person name="Gronow S."/>
            <person name="Abt B."/>
            <person name="Lucas S."/>
            <person name="Del Rio T.G."/>
            <person name="Nolan M."/>
            <person name="Tice H."/>
            <person name="Cheng J.F."/>
            <person name="Pitluck S."/>
            <person name="Liolios K."/>
            <person name="Pagani I."/>
            <person name="Ivanova N."/>
            <person name="Mavromatis K."/>
            <person name="Mikhailova N."/>
            <person name="Pati A."/>
            <person name="Tapia R."/>
            <person name="Han C."/>
            <person name="Goodwin L."/>
            <person name="Chen A."/>
            <person name="Palaniappan K."/>
            <person name="Hauser L."/>
            <person name="Brambilla E.M."/>
            <person name="Rohde M."/>
            <person name="Goker M."/>
            <person name="Detter J.C."/>
            <person name="Woyke T."/>
            <person name="Bristow J."/>
            <person name="Eisen J.A."/>
            <person name="Markowitz V."/>
            <person name="Hugenholtz P."/>
            <person name="Kyrpides N.C."/>
            <person name="Klenk H.P."/>
            <person name="Lapidus A."/>
        </authorList>
    </citation>
    <scope>NUCLEOTIDE SEQUENCE</scope>
    <source>
        <strain evidence="1 2">DSM 18011</strain>
    </source>
</reference>
<evidence type="ECO:0000313" key="1">
    <source>
        <dbReference type="EMBL" id="EGJ71894.1"/>
    </source>
</evidence>
<dbReference type="eggNOG" id="ENOG502ZY92">
    <property type="taxonomic scope" value="Bacteria"/>
</dbReference>
<evidence type="ECO:0000313" key="2">
    <source>
        <dbReference type="Proteomes" id="UP000018439"/>
    </source>
</evidence>
<protein>
    <recommendedName>
        <fullName evidence="3">Lipoprotein</fullName>
    </recommendedName>
</protein>
<dbReference type="AlphaFoldDB" id="F3ZR21"/>
<organism evidence="1 2">
    <name type="scientific">Bacteroides coprosuis DSM 18011</name>
    <dbReference type="NCBI Taxonomy" id="679937"/>
    <lineage>
        <taxon>Bacteria</taxon>
        <taxon>Pseudomonadati</taxon>
        <taxon>Bacteroidota</taxon>
        <taxon>Bacteroidia</taxon>
        <taxon>Bacteroidales</taxon>
        <taxon>Bacteroidaceae</taxon>
        <taxon>Bacteroides</taxon>
    </lineage>
</organism>
<dbReference type="PROSITE" id="PS51257">
    <property type="entry name" value="PROKAR_LIPOPROTEIN"/>
    <property type="match status" value="1"/>
</dbReference>
<dbReference type="HOGENOM" id="CLU_383951_0_0_10"/>
<proteinExistence type="predicted"/>
<gene>
    <name evidence="1" type="ORF">Bcop_1702</name>
</gene>
<dbReference type="EMBL" id="CM001167">
    <property type="protein sequence ID" value="EGJ71894.1"/>
    <property type="molecule type" value="Genomic_DNA"/>
</dbReference>
<dbReference type="OrthoDB" id="1055939at2"/>
<dbReference type="STRING" id="679937.Bcop_1702"/>
<evidence type="ECO:0008006" key="3">
    <source>
        <dbReference type="Google" id="ProtNLM"/>
    </source>
</evidence>